<dbReference type="Pfam" id="PF00005">
    <property type="entry name" value="ABC_tran"/>
    <property type="match status" value="2"/>
</dbReference>
<evidence type="ECO:0000256" key="1">
    <source>
        <dbReference type="ARBA" id="ARBA00004202"/>
    </source>
</evidence>
<evidence type="ECO:0000313" key="11">
    <source>
        <dbReference type="EMBL" id="MBD2865161.1"/>
    </source>
</evidence>
<dbReference type="PANTHER" id="PTHR43790:SF3">
    <property type="entry name" value="D-ALLOSE IMPORT ATP-BINDING PROTEIN ALSA-RELATED"/>
    <property type="match status" value="1"/>
</dbReference>
<keyword evidence="2" id="KW-0813">Transport</keyword>
<dbReference type="InterPro" id="IPR003439">
    <property type="entry name" value="ABC_transporter-like_ATP-bd"/>
</dbReference>
<dbReference type="InterPro" id="IPR003593">
    <property type="entry name" value="AAA+_ATPase"/>
</dbReference>
<keyword evidence="12" id="KW-1185">Reference proteome</keyword>
<keyword evidence="8" id="KW-1278">Translocase</keyword>
<feature type="domain" description="ABC transporter" evidence="10">
    <location>
        <begin position="255"/>
        <end position="499"/>
    </location>
</feature>
<accession>A0A927CFB3</accession>
<keyword evidence="6" id="KW-0547">Nucleotide-binding</keyword>
<dbReference type="SUPFAM" id="SSF52540">
    <property type="entry name" value="P-loop containing nucleoside triphosphate hydrolases"/>
    <property type="match status" value="2"/>
</dbReference>
<dbReference type="RefSeq" id="WP_190930782.1">
    <property type="nucleotide sequence ID" value="NZ_JACXJA010000038.1"/>
</dbReference>
<evidence type="ECO:0000256" key="9">
    <source>
        <dbReference type="ARBA" id="ARBA00023136"/>
    </source>
</evidence>
<proteinExistence type="predicted"/>
<dbReference type="GO" id="GO:0005886">
    <property type="term" value="C:plasma membrane"/>
    <property type="evidence" value="ECO:0007669"/>
    <property type="project" value="UniProtKB-SubCell"/>
</dbReference>
<evidence type="ECO:0000313" key="12">
    <source>
        <dbReference type="Proteomes" id="UP000639396"/>
    </source>
</evidence>
<keyword evidence="9" id="KW-0472">Membrane</keyword>
<dbReference type="FunFam" id="3.40.50.300:FF:000127">
    <property type="entry name" value="Ribose import ATP-binding protein RbsA"/>
    <property type="match status" value="1"/>
</dbReference>
<gene>
    <name evidence="11" type="ORF">IDH45_24575</name>
</gene>
<dbReference type="GO" id="GO:0016887">
    <property type="term" value="F:ATP hydrolysis activity"/>
    <property type="evidence" value="ECO:0007669"/>
    <property type="project" value="InterPro"/>
</dbReference>
<evidence type="ECO:0000259" key="10">
    <source>
        <dbReference type="PROSITE" id="PS50893"/>
    </source>
</evidence>
<evidence type="ECO:0000256" key="5">
    <source>
        <dbReference type="ARBA" id="ARBA00022737"/>
    </source>
</evidence>
<feature type="domain" description="ABC transporter" evidence="10">
    <location>
        <begin position="5"/>
        <end position="245"/>
    </location>
</feature>
<dbReference type="Gene3D" id="3.40.50.300">
    <property type="entry name" value="P-loop containing nucleotide triphosphate hydrolases"/>
    <property type="match status" value="2"/>
</dbReference>
<evidence type="ECO:0000256" key="4">
    <source>
        <dbReference type="ARBA" id="ARBA00022597"/>
    </source>
</evidence>
<evidence type="ECO:0000256" key="7">
    <source>
        <dbReference type="ARBA" id="ARBA00022840"/>
    </source>
</evidence>
<evidence type="ECO:0000256" key="3">
    <source>
        <dbReference type="ARBA" id="ARBA00022475"/>
    </source>
</evidence>
<comment type="caution">
    <text evidence="11">The sequence shown here is derived from an EMBL/GenBank/DDBJ whole genome shotgun (WGS) entry which is preliminary data.</text>
</comment>
<keyword evidence="7 11" id="KW-0067">ATP-binding</keyword>
<sequence>MSGMLKMKQIGKFFPGVRALSGVDFEVRSGEVHALLGANGAGKSTLMKVLSGAYTADEGTITIDGQAVSIRTPIDAKRAGVQCVYQEVDTALAPGLSVAENIMLDRLSYGSGGAFVSWGALRREAAAILAGIGVTKLSVDKPVGELPISQKQLVLIARALAQKAKYIILDEPTAPLSLEETESLFRTMRTLKSEGVGLIFISHRLPEVFEICDRITVMRDGTRVSTVEASATSAPQIVELMLGKSLEEEFPKLQADIGSVLFQADNVHGSGKVHGVDLEVRSGEIVGIVGLVGAGKTELSRLLFAADRIDQGTLRMNGTALKLKEPQDAIRAGIVLVPEERRQQGVLIGESVKVNLTLPILKRLAPSGWIRGRAESKHAVQLVEQLGVKTPHIEQTVGYLSGGNQQKVAIGKWLPTEAKLYMFDEPTKGIDIGAKSDIFRLIGQLARQGKGVLYLSSEMNEIIGISDRILVMCDGRIVKEFNRGEATEEQILLFASAGKEQEDEK</sequence>
<keyword evidence="3" id="KW-1003">Cell membrane</keyword>
<dbReference type="GO" id="GO:0005524">
    <property type="term" value="F:ATP binding"/>
    <property type="evidence" value="ECO:0007669"/>
    <property type="project" value="UniProtKB-KW"/>
</dbReference>
<protein>
    <submittedName>
        <fullName evidence="11">Sugar ABC transporter ATP-binding protein</fullName>
    </submittedName>
</protein>
<dbReference type="PROSITE" id="PS50893">
    <property type="entry name" value="ABC_TRANSPORTER_2"/>
    <property type="match status" value="2"/>
</dbReference>
<keyword evidence="4" id="KW-0762">Sugar transport</keyword>
<name>A0A927CFB3_9BACL</name>
<reference evidence="11" key="1">
    <citation type="submission" date="2020-09" db="EMBL/GenBank/DDBJ databases">
        <title>A novel bacterium of genus Paenibacillus, isolated from South China Sea.</title>
        <authorList>
            <person name="Huang H."/>
            <person name="Mo K."/>
            <person name="Hu Y."/>
        </authorList>
    </citation>
    <scope>NUCLEOTIDE SEQUENCE</scope>
    <source>
        <strain evidence="11">IB182363</strain>
    </source>
</reference>
<dbReference type="InterPro" id="IPR027417">
    <property type="entry name" value="P-loop_NTPase"/>
</dbReference>
<dbReference type="CDD" id="cd03215">
    <property type="entry name" value="ABC_Carb_Monos_II"/>
    <property type="match status" value="1"/>
</dbReference>
<evidence type="ECO:0000256" key="2">
    <source>
        <dbReference type="ARBA" id="ARBA00022448"/>
    </source>
</evidence>
<dbReference type="EMBL" id="JACXJA010000038">
    <property type="protein sequence ID" value="MBD2865161.1"/>
    <property type="molecule type" value="Genomic_DNA"/>
</dbReference>
<dbReference type="PROSITE" id="PS00211">
    <property type="entry name" value="ABC_TRANSPORTER_1"/>
    <property type="match status" value="1"/>
</dbReference>
<comment type="subcellular location">
    <subcellularLocation>
        <location evidence="1">Cell membrane</location>
        <topology evidence="1">Peripheral membrane protein</topology>
    </subcellularLocation>
</comment>
<dbReference type="PANTHER" id="PTHR43790">
    <property type="entry name" value="CARBOHYDRATE TRANSPORT ATP-BINDING PROTEIN MG119-RELATED"/>
    <property type="match status" value="1"/>
</dbReference>
<evidence type="ECO:0000256" key="6">
    <source>
        <dbReference type="ARBA" id="ARBA00022741"/>
    </source>
</evidence>
<organism evidence="11 12">
    <name type="scientific">Paenibacillus oceani</name>
    <dbReference type="NCBI Taxonomy" id="2772510"/>
    <lineage>
        <taxon>Bacteria</taxon>
        <taxon>Bacillati</taxon>
        <taxon>Bacillota</taxon>
        <taxon>Bacilli</taxon>
        <taxon>Bacillales</taxon>
        <taxon>Paenibacillaceae</taxon>
        <taxon>Paenibacillus</taxon>
    </lineage>
</organism>
<keyword evidence="5" id="KW-0677">Repeat</keyword>
<dbReference type="SMART" id="SM00382">
    <property type="entry name" value="AAA"/>
    <property type="match status" value="2"/>
</dbReference>
<dbReference type="InterPro" id="IPR017871">
    <property type="entry name" value="ABC_transporter-like_CS"/>
</dbReference>
<dbReference type="AlphaFoldDB" id="A0A927CFB3"/>
<evidence type="ECO:0000256" key="8">
    <source>
        <dbReference type="ARBA" id="ARBA00022967"/>
    </source>
</evidence>
<dbReference type="Proteomes" id="UP000639396">
    <property type="component" value="Unassembled WGS sequence"/>
</dbReference>
<dbReference type="CDD" id="cd03216">
    <property type="entry name" value="ABC_Carb_Monos_I"/>
    <property type="match status" value="1"/>
</dbReference>
<dbReference type="InterPro" id="IPR050107">
    <property type="entry name" value="ABC_carbohydrate_import_ATPase"/>
</dbReference>